<name>A0A8K0DV71_9ROSA</name>
<gene>
    <name evidence="5" type="ORF">FNV43_RR21925</name>
</gene>
<evidence type="ECO:0000259" key="4">
    <source>
        <dbReference type="Pfam" id="PF04783"/>
    </source>
</evidence>
<dbReference type="InterPro" id="IPR006868">
    <property type="entry name" value="DUF630"/>
</dbReference>
<evidence type="ECO:0000313" key="5">
    <source>
        <dbReference type="EMBL" id="KAF3434838.1"/>
    </source>
</evidence>
<feature type="region of interest" description="Disordered" evidence="2">
    <location>
        <begin position="59"/>
        <end position="134"/>
    </location>
</feature>
<dbReference type="AlphaFoldDB" id="A0A8K0DV71"/>
<proteinExistence type="predicted"/>
<dbReference type="EMBL" id="VOIH02000010">
    <property type="protein sequence ID" value="KAF3434838.1"/>
    <property type="molecule type" value="Genomic_DNA"/>
</dbReference>
<dbReference type="InterPro" id="IPR006867">
    <property type="entry name" value="DUF632"/>
</dbReference>
<reference evidence="5" key="1">
    <citation type="submission" date="2020-03" db="EMBL/GenBank/DDBJ databases">
        <title>A high-quality chromosome-level genome assembly of a woody plant with both climbing and erect habits, Rhamnella rubrinervis.</title>
        <authorList>
            <person name="Lu Z."/>
            <person name="Yang Y."/>
            <person name="Zhu X."/>
            <person name="Sun Y."/>
        </authorList>
    </citation>
    <scope>NUCLEOTIDE SEQUENCE</scope>
    <source>
        <strain evidence="5">BYM</strain>
        <tissue evidence="5">Leaf</tissue>
    </source>
</reference>
<keyword evidence="1" id="KW-0175">Coiled coil</keyword>
<feature type="region of interest" description="Disordered" evidence="2">
    <location>
        <begin position="230"/>
        <end position="261"/>
    </location>
</feature>
<keyword evidence="6" id="KW-1185">Reference proteome</keyword>
<sequence>MGCASSKLDDLPAVALCRERCAFLDEAIHQRYALAEAHIGYIHSLKDIGRSLHVFIEQDLGNSSGSPPSPKLNLPPQRKGDPVSAAIQATKSSPHHSRSNSGSHLDFHSESDSEDDLGSLHHSDHSSPLHVPGHIDYMETDQEGMGSFPGGYPGGFMHMNYMKNKATPSVVYQQRPLSPENVHRMDMGESSSSSYYPYGYSNNNSNPYPDYGYPKYGGGIGGYYDGSSPPPYGAMSAQQPAAASSSKPPPPPPSPPRASAWDFLNPFENYEKYYSQNTPSRDSKEVREEEGIPDLEDEDYQHEVVKEAYGDQKFTGDGGKHSKAAVDDEVDGTEASLYQTRPSVSMENKGGVEYEVHVVDKKIVDDEERPDERPAFKGRGGSLNVFEAAREIEVLFQRASECGSEIAQMLEVGKLPYNRKHVSSKMLHVVTPSLSVVSSQASTSKQAESSSSGPAQLDFDEDVALRSRNLSSTLHKLYLWEKKLYNEVKVEEKMRVIHDKKCRKLKRLDERGAEEHKIDSTRNSIRELSTKIKMSIQVVDKISVTINKIRDEELWPQLNELIQGLTRMWKSMLECHRSQCQAIREARGLGPIGSGKKLGDSRLDATLQLERELINWTSRFSTWISAQKGYVRALNNWLRKCLLDEPEETPDGIVPFSPGRIGAPAIFVICNQWSQAIERISEKEVVDSMRVFTMSVLQIWEQDRHEIRQRMMANKDLERKVKNLDRQDQKIQKDIQALDKKIVLVSGDGNSLSVADQIVYQSDTSNASLQASLQRIFEAMERFTANSMKAYEELIQRGEEERLAKDHERAS</sequence>
<organism evidence="5 6">
    <name type="scientific">Rhamnella rubrinervis</name>
    <dbReference type="NCBI Taxonomy" id="2594499"/>
    <lineage>
        <taxon>Eukaryota</taxon>
        <taxon>Viridiplantae</taxon>
        <taxon>Streptophyta</taxon>
        <taxon>Embryophyta</taxon>
        <taxon>Tracheophyta</taxon>
        <taxon>Spermatophyta</taxon>
        <taxon>Magnoliopsida</taxon>
        <taxon>eudicotyledons</taxon>
        <taxon>Gunneridae</taxon>
        <taxon>Pentapetalae</taxon>
        <taxon>rosids</taxon>
        <taxon>fabids</taxon>
        <taxon>Rosales</taxon>
        <taxon>Rhamnaceae</taxon>
        <taxon>rhamnoid group</taxon>
        <taxon>Rhamneae</taxon>
        <taxon>Rhamnella</taxon>
    </lineage>
</organism>
<evidence type="ECO:0000256" key="1">
    <source>
        <dbReference type="SAM" id="Coils"/>
    </source>
</evidence>
<feature type="compositionally biased region" description="Pro residues" evidence="2">
    <location>
        <begin position="247"/>
        <end position="256"/>
    </location>
</feature>
<evidence type="ECO:0000259" key="3">
    <source>
        <dbReference type="Pfam" id="PF04782"/>
    </source>
</evidence>
<feature type="compositionally biased region" description="Low complexity" evidence="2">
    <location>
        <begin position="236"/>
        <end position="246"/>
    </location>
</feature>
<dbReference type="OrthoDB" id="658187at2759"/>
<accession>A0A8K0DV71</accession>
<dbReference type="Pfam" id="PF04783">
    <property type="entry name" value="DUF630"/>
    <property type="match status" value="1"/>
</dbReference>
<feature type="compositionally biased region" description="Basic and acidic residues" evidence="2">
    <location>
        <begin position="118"/>
        <end position="127"/>
    </location>
</feature>
<dbReference type="PANTHER" id="PTHR21450">
    <property type="entry name" value="PROTEIN ALTERED PHOSPHATE STARVATION RESPONSE 1"/>
    <property type="match status" value="1"/>
</dbReference>
<dbReference type="Proteomes" id="UP000796880">
    <property type="component" value="Unassembled WGS sequence"/>
</dbReference>
<evidence type="ECO:0000256" key="2">
    <source>
        <dbReference type="SAM" id="MobiDB-lite"/>
    </source>
</evidence>
<evidence type="ECO:0000313" key="6">
    <source>
        <dbReference type="Proteomes" id="UP000796880"/>
    </source>
</evidence>
<feature type="domain" description="DUF632" evidence="3">
    <location>
        <begin position="386"/>
        <end position="696"/>
    </location>
</feature>
<protein>
    <submittedName>
        <fullName evidence="5">Uncharacterized protein</fullName>
    </submittedName>
</protein>
<dbReference type="Pfam" id="PF04782">
    <property type="entry name" value="DUF632"/>
    <property type="match status" value="1"/>
</dbReference>
<feature type="domain" description="DUF630" evidence="4">
    <location>
        <begin position="1"/>
        <end position="59"/>
    </location>
</feature>
<comment type="caution">
    <text evidence="5">The sequence shown here is derived from an EMBL/GenBank/DDBJ whole genome shotgun (WGS) entry which is preliminary data.</text>
</comment>
<dbReference type="PANTHER" id="PTHR21450:SF41">
    <property type="entry name" value="RNA POLYMERASE SUBUNIT BETA, PUTATIVE (DUF630 AND DUF632)-RELATED"/>
    <property type="match status" value="1"/>
</dbReference>
<feature type="coiled-coil region" evidence="1">
    <location>
        <begin position="707"/>
        <end position="741"/>
    </location>
</feature>